<name>A0ABN9XNJ2_9DINO</name>
<dbReference type="EMBL" id="CAUYUJ010020916">
    <property type="protein sequence ID" value="CAK0901367.1"/>
    <property type="molecule type" value="Genomic_DNA"/>
</dbReference>
<proteinExistence type="predicted"/>
<feature type="compositionally biased region" description="Low complexity" evidence="1">
    <location>
        <begin position="805"/>
        <end position="831"/>
    </location>
</feature>
<feature type="compositionally biased region" description="Pro residues" evidence="1">
    <location>
        <begin position="832"/>
        <end position="851"/>
    </location>
</feature>
<feature type="region of interest" description="Disordered" evidence="1">
    <location>
        <begin position="674"/>
        <end position="693"/>
    </location>
</feature>
<protein>
    <submittedName>
        <fullName evidence="2">Uncharacterized protein</fullName>
    </submittedName>
</protein>
<keyword evidence="3" id="KW-1185">Reference proteome</keyword>
<organism evidence="2 3">
    <name type="scientific">Prorocentrum cordatum</name>
    <dbReference type="NCBI Taxonomy" id="2364126"/>
    <lineage>
        <taxon>Eukaryota</taxon>
        <taxon>Sar</taxon>
        <taxon>Alveolata</taxon>
        <taxon>Dinophyceae</taxon>
        <taxon>Prorocentrales</taxon>
        <taxon>Prorocentraceae</taxon>
        <taxon>Prorocentrum</taxon>
    </lineage>
</organism>
<evidence type="ECO:0000256" key="1">
    <source>
        <dbReference type="SAM" id="MobiDB-lite"/>
    </source>
</evidence>
<dbReference type="Proteomes" id="UP001189429">
    <property type="component" value="Unassembled WGS sequence"/>
</dbReference>
<accession>A0ABN9XNJ2</accession>
<evidence type="ECO:0000313" key="3">
    <source>
        <dbReference type="Proteomes" id="UP001189429"/>
    </source>
</evidence>
<gene>
    <name evidence="2" type="ORF">PCOR1329_LOCUS78336</name>
</gene>
<evidence type="ECO:0000313" key="2">
    <source>
        <dbReference type="EMBL" id="CAK0901367.1"/>
    </source>
</evidence>
<reference evidence="2" key="1">
    <citation type="submission" date="2023-10" db="EMBL/GenBank/DDBJ databases">
        <authorList>
            <person name="Chen Y."/>
            <person name="Shah S."/>
            <person name="Dougan E. K."/>
            <person name="Thang M."/>
            <person name="Chan C."/>
        </authorList>
    </citation>
    <scope>NUCLEOTIDE SEQUENCE [LARGE SCALE GENOMIC DNA]</scope>
</reference>
<comment type="caution">
    <text evidence="2">The sequence shown here is derived from an EMBL/GenBank/DDBJ whole genome shotgun (WGS) entry which is preliminary data.</text>
</comment>
<feature type="region of interest" description="Disordered" evidence="1">
    <location>
        <begin position="744"/>
        <end position="763"/>
    </location>
</feature>
<sequence length="921" mass="99122">MLIMNIHIEPLLPHHAKYDLMSRAARSIPSSNTCLSFLAGDFNFVEEDDVRIPLDGSEPTVGSTTLARHFGTVFPSFCEIAQTDCTHRTQVRNMVTSVARLDRIYTNAPTGEILDWHPKSGTIGLAHDIDEVSDHIPVYLLLSPGSSKSQSIPRWVSEHPEFGPAIESLIEEVGLVGSPFQQLRLLKDIFFAAREELTHRMFKGGVLTDKQKIAVCLKAMSSIVTGLLPNLKKCVIVIAVEFDRTELNQEFKKWGINIKPFQVDTHGKYLGVMIGPTGPAASWHPVLVKYLSRIGHIKTLKLGLVQNIYACNSLAFPILTYMMQVLPVRPEVIRAETNALQRLTMGPRFAIPTLVLKNSLELGFPVEPRHLQATNKAAMFRVALQSSAFARVKERLHFLEHEDLERLAVVRHRSWLAESMCGSLIKNWDELMTICPSINEYTHDVQRKVTIAVAENMGECDASGMCWHKRTYAEVAKGVEKYQVSCKCDESTAAPVTDGECDASGMCWHKRTYAEVAKGVEKYQVSCKCDESTAAPITDGTDTSDDSSPESPSCDGVWAPISSCEGECDASGMCWYKRTYAEVAKGVKAYQVSCKCDESKAAPITDGTDTPISDDSSPESPSCDGVWAPSSSCEGECDASGMCWYKRTYAEVAKGVKAYQVSCKCDESKAAPITDGTDTSPISDDSSPESPSCDGVWAPSSFCEGECDASGMCWYKRTYAEVAKGVKAYQVSCKCDESTAAPITDGTDTADDSSPESPSCDGVWAPSSSCEGECDASGMCWYKRTYAEVAEGVEKHQVSCKCEESTVSPTTTTTSTTMTTTSTTASSTISSPPAPAPPAPPPAPPAPPPAPSSTSSTTSSPASTSTTTSTVTVQSTTSTSSSTTSSASATTDDDGSPGSARANGACSLVLSFAALLGVSQL</sequence>
<feature type="region of interest" description="Disordered" evidence="1">
    <location>
        <begin position="798"/>
        <end position="903"/>
    </location>
</feature>
<feature type="compositionally biased region" description="Low complexity" evidence="1">
    <location>
        <begin position="852"/>
        <end position="890"/>
    </location>
</feature>
<dbReference type="InterPro" id="IPR036691">
    <property type="entry name" value="Endo/exonu/phosph_ase_sf"/>
</dbReference>
<dbReference type="SUPFAM" id="SSF56219">
    <property type="entry name" value="DNase I-like"/>
    <property type="match status" value="1"/>
</dbReference>